<gene>
    <name evidence="1" type="ORF">G3576_01490</name>
</gene>
<reference evidence="1 2" key="2">
    <citation type="submission" date="2020-03" db="EMBL/GenBank/DDBJ databases">
        <title>Roseomonas stagni sp. nov., isolated from pond water in Japan.</title>
        <authorList>
            <person name="Furuhata K."/>
            <person name="Miyamoto H."/>
            <person name="Goto K."/>
        </authorList>
    </citation>
    <scope>NUCLEOTIDE SEQUENCE [LARGE SCALE GENOMIC DNA]</scope>
    <source>
        <strain evidence="1 2">PeD5</strain>
    </source>
</reference>
<proteinExistence type="predicted"/>
<accession>A0A6M1LET1</accession>
<protein>
    <submittedName>
        <fullName evidence="1">Uncharacterized protein</fullName>
    </submittedName>
</protein>
<comment type="caution">
    <text evidence="1">The sequence shown here is derived from an EMBL/GenBank/DDBJ whole genome shotgun (WGS) entry which is preliminary data.</text>
</comment>
<sequence>MRDWVAAIAQRLAFFGTDPLALLDAVEAVAKRDPDAALRAFLHACLDLLDEALPPGAARAEILALAAIARAEIDGACDDRAILAREEALMDQPAPIPFAATIPGRVVWLAAMVRQVPEQEGPAAVMLVNDLAALGRDLPLRALKAAG</sequence>
<reference evidence="1 2" key="1">
    <citation type="submission" date="2020-02" db="EMBL/GenBank/DDBJ databases">
        <authorList>
            <person name="Kim H.M."/>
            <person name="Jeon C.O."/>
        </authorList>
    </citation>
    <scope>NUCLEOTIDE SEQUENCE [LARGE SCALE GENOMIC DNA]</scope>
    <source>
        <strain evidence="1 2">PeD5</strain>
    </source>
</reference>
<dbReference type="RefSeq" id="WP_164692549.1">
    <property type="nucleotide sequence ID" value="NZ_JAAIKB010000001.1"/>
</dbReference>
<dbReference type="Proteomes" id="UP000475385">
    <property type="component" value="Unassembled WGS sequence"/>
</dbReference>
<dbReference type="EMBL" id="JAAIKB010000001">
    <property type="protein sequence ID" value="NGM18667.1"/>
    <property type="molecule type" value="Genomic_DNA"/>
</dbReference>
<keyword evidence="2" id="KW-1185">Reference proteome</keyword>
<evidence type="ECO:0000313" key="1">
    <source>
        <dbReference type="EMBL" id="NGM18667.1"/>
    </source>
</evidence>
<organism evidence="1 2">
    <name type="scientific">Falsiroseomonas algicola</name>
    <dbReference type="NCBI Taxonomy" id="2716930"/>
    <lineage>
        <taxon>Bacteria</taxon>
        <taxon>Pseudomonadati</taxon>
        <taxon>Pseudomonadota</taxon>
        <taxon>Alphaproteobacteria</taxon>
        <taxon>Acetobacterales</taxon>
        <taxon>Roseomonadaceae</taxon>
        <taxon>Falsiroseomonas</taxon>
    </lineage>
</organism>
<name>A0A6M1LET1_9PROT</name>
<dbReference type="AlphaFoldDB" id="A0A6M1LET1"/>
<evidence type="ECO:0000313" key="2">
    <source>
        <dbReference type="Proteomes" id="UP000475385"/>
    </source>
</evidence>